<dbReference type="EMBL" id="KP790010">
    <property type="protein sequence ID" value="AKC03011.1"/>
    <property type="molecule type" value="Genomic_DNA"/>
</dbReference>
<reference evidence="1 2" key="1">
    <citation type="journal article" date="2015" name="Sci. Rep.">
        <title>Bacteriophages of wastewater foaming-associated filamentous Gordonia reduce host levels in raw activated sludge.</title>
        <authorList>
            <person name="Liu M."/>
            <person name="Gill J.J."/>
            <person name="Young R."/>
            <person name="Summer E.J."/>
        </authorList>
    </citation>
    <scope>NUCLEOTIDE SEQUENCE [LARGE SCALE GENOMIC DNA]</scope>
</reference>
<dbReference type="Proteomes" id="UP000033017">
    <property type="component" value="Segment"/>
</dbReference>
<gene>
    <name evidence="1" type="ORF">GordDuk1_83</name>
</gene>
<organism evidence="1 2">
    <name type="scientific">Gordonia phage GordDuk1</name>
    <dbReference type="NCBI Taxonomy" id="1622191"/>
    <lineage>
        <taxon>Viruses</taxon>
        <taxon>Duplodnaviria</taxon>
        <taxon>Heunggongvirae</taxon>
        <taxon>Uroviricota</taxon>
        <taxon>Caudoviricetes</taxon>
        <taxon>Gordtnkvirus</taxon>
        <taxon>Gordtnkvirus gordtnk2</taxon>
    </lineage>
</organism>
<name>A0A0E3T658_9CAUD</name>
<dbReference type="KEGG" id="vg:26794089"/>
<evidence type="ECO:0000313" key="2">
    <source>
        <dbReference type="Proteomes" id="UP000033017"/>
    </source>
</evidence>
<dbReference type="GeneID" id="26794089"/>
<evidence type="ECO:0000313" key="1">
    <source>
        <dbReference type="EMBL" id="AKC03011.1"/>
    </source>
</evidence>
<protein>
    <submittedName>
        <fullName evidence="1">Uncharacterized protein</fullName>
    </submittedName>
</protein>
<sequence>MTDNSTENAESTGDLRILPSDTEKPIIQIVSPVGAEHIVTVEEMLDMSCRPFYENGAQVIMFTFAAVADMILMDVLEGAINLISAREYLTMRSKIMSVVTKTFTDEEWAKEIINGTLFHENMGVENLVNFCKELVSDNPNVEEIFERYVK</sequence>
<dbReference type="RefSeq" id="YP_009222536.1">
    <property type="nucleotide sequence ID" value="NC_029060.1"/>
</dbReference>
<accession>A0A0E3T658</accession>
<proteinExistence type="predicted"/>